<dbReference type="Gene3D" id="1.10.3720.10">
    <property type="entry name" value="MetI-like"/>
    <property type="match status" value="1"/>
</dbReference>
<name>A0A7J5B9H4_9MICO</name>
<keyword evidence="5 7" id="KW-1133">Transmembrane helix</keyword>
<evidence type="ECO:0000256" key="6">
    <source>
        <dbReference type="ARBA" id="ARBA00023136"/>
    </source>
</evidence>
<keyword evidence="6 7" id="KW-0472">Membrane</keyword>
<dbReference type="AlphaFoldDB" id="A0A7J5B9H4"/>
<comment type="caution">
    <text evidence="9">The sequence shown here is derived from an EMBL/GenBank/DDBJ whole genome shotgun (WGS) entry which is preliminary data.</text>
</comment>
<comment type="similarity">
    <text evidence="7">Belongs to the binding-protein-dependent transport system permease family.</text>
</comment>
<proteinExistence type="inferred from homology"/>
<feature type="transmembrane region" description="Helical" evidence="7">
    <location>
        <begin position="128"/>
        <end position="151"/>
    </location>
</feature>
<dbReference type="PANTHER" id="PTHR30151:SF20">
    <property type="entry name" value="ABC TRANSPORTER PERMEASE PROTEIN HI_0355-RELATED"/>
    <property type="match status" value="1"/>
</dbReference>
<evidence type="ECO:0000313" key="9">
    <source>
        <dbReference type="EMBL" id="KAB1642271.1"/>
    </source>
</evidence>
<evidence type="ECO:0000256" key="2">
    <source>
        <dbReference type="ARBA" id="ARBA00022448"/>
    </source>
</evidence>
<dbReference type="OrthoDB" id="3173654at2"/>
<evidence type="ECO:0000256" key="4">
    <source>
        <dbReference type="ARBA" id="ARBA00022692"/>
    </source>
</evidence>
<dbReference type="PANTHER" id="PTHR30151">
    <property type="entry name" value="ALKANE SULFONATE ABC TRANSPORTER-RELATED, MEMBRANE SUBUNIT"/>
    <property type="match status" value="1"/>
</dbReference>
<dbReference type="Pfam" id="PF00528">
    <property type="entry name" value="BPD_transp_1"/>
    <property type="match status" value="1"/>
</dbReference>
<feature type="transmembrane region" description="Helical" evidence="7">
    <location>
        <begin position="184"/>
        <end position="204"/>
    </location>
</feature>
<keyword evidence="3" id="KW-1003">Cell membrane</keyword>
<dbReference type="RefSeq" id="WP_158052726.1">
    <property type="nucleotide sequence ID" value="NZ_WBKB01000006.1"/>
</dbReference>
<dbReference type="GO" id="GO:0005886">
    <property type="term" value="C:plasma membrane"/>
    <property type="evidence" value="ECO:0007669"/>
    <property type="project" value="UniProtKB-SubCell"/>
</dbReference>
<feature type="transmembrane region" description="Helical" evidence="7">
    <location>
        <begin position="67"/>
        <end position="89"/>
    </location>
</feature>
<evidence type="ECO:0000259" key="8">
    <source>
        <dbReference type="PROSITE" id="PS50928"/>
    </source>
</evidence>
<reference evidence="9 10" key="1">
    <citation type="submission" date="2019-09" db="EMBL/GenBank/DDBJ databases">
        <title>Phylogeny of genus Pseudoclavibacter and closely related genus.</title>
        <authorList>
            <person name="Li Y."/>
        </authorList>
    </citation>
    <scope>NUCLEOTIDE SEQUENCE [LARGE SCALE GENOMIC DNA]</scope>
    <source>
        <strain evidence="9 10">KCTC 13959</strain>
    </source>
</reference>
<dbReference type="GO" id="GO:0055085">
    <property type="term" value="P:transmembrane transport"/>
    <property type="evidence" value="ECO:0007669"/>
    <property type="project" value="InterPro"/>
</dbReference>
<dbReference type="InterPro" id="IPR035906">
    <property type="entry name" value="MetI-like_sf"/>
</dbReference>
<evidence type="ECO:0000256" key="1">
    <source>
        <dbReference type="ARBA" id="ARBA00004651"/>
    </source>
</evidence>
<evidence type="ECO:0000256" key="3">
    <source>
        <dbReference type="ARBA" id="ARBA00022475"/>
    </source>
</evidence>
<feature type="transmembrane region" description="Helical" evidence="7">
    <location>
        <begin position="101"/>
        <end position="122"/>
    </location>
</feature>
<dbReference type="CDD" id="cd06261">
    <property type="entry name" value="TM_PBP2"/>
    <property type="match status" value="1"/>
</dbReference>
<evidence type="ECO:0000256" key="7">
    <source>
        <dbReference type="RuleBase" id="RU363032"/>
    </source>
</evidence>
<keyword evidence="10" id="KW-1185">Reference proteome</keyword>
<organism evidence="9 10">
    <name type="scientific">Gulosibacter chungangensis</name>
    <dbReference type="NCBI Taxonomy" id="979746"/>
    <lineage>
        <taxon>Bacteria</taxon>
        <taxon>Bacillati</taxon>
        <taxon>Actinomycetota</taxon>
        <taxon>Actinomycetes</taxon>
        <taxon>Micrococcales</taxon>
        <taxon>Microbacteriaceae</taxon>
        <taxon>Gulosibacter</taxon>
    </lineage>
</organism>
<dbReference type="Proteomes" id="UP000433493">
    <property type="component" value="Unassembled WGS sequence"/>
</dbReference>
<feature type="transmembrane region" description="Helical" evidence="7">
    <location>
        <begin position="224"/>
        <end position="246"/>
    </location>
</feature>
<evidence type="ECO:0000256" key="5">
    <source>
        <dbReference type="ARBA" id="ARBA00022989"/>
    </source>
</evidence>
<dbReference type="SUPFAM" id="SSF161098">
    <property type="entry name" value="MetI-like"/>
    <property type="match status" value="1"/>
</dbReference>
<keyword evidence="4 7" id="KW-0812">Transmembrane</keyword>
<evidence type="ECO:0000313" key="10">
    <source>
        <dbReference type="Proteomes" id="UP000433493"/>
    </source>
</evidence>
<dbReference type="PROSITE" id="PS50928">
    <property type="entry name" value="ABC_TM1"/>
    <property type="match status" value="1"/>
</dbReference>
<sequence>MARNSATGWARILAPVLLALATVLVWETAVRTGAVSAMFLPAPSDLAGRFWLELTQGPLWEHTGQTLIAALMGTVIATIVAVPLGYLIARIVWVDMAVTPYVTASQAIPAVAVAPLLALWIGYGLTPIAILCAVVAFFPMLITTVIGVRALPQDVLEAAKLDGASAWQSLLWVEAPLAMPSVLAGIRAGVALSVTGAVVGEFTMGGQGLGMLLTLFRDANDTEGMFATLFMLAFLAVGMFTALRILEALANRRQRRVSRDLRQVTLEEETEPVTGPIPTLVP</sequence>
<accession>A0A7J5B9H4</accession>
<gene>
    <name evidence="9" type="ORF">F8O05_10655</name>
</gene>
<dbReference type="InterPro" id="IPR000515">
    <property type="entry name" value="MetI-like"/>
</dbReference>
<dbReference type="EMBL" id="WBKB01000006">
    <property type="protein sequence ID" value="KAB1642271.1"/>
    <property type="molecule type" value="Genomic_DNA"/>
</dbReference>
<keyword evidence="2 7" id="KW-0813">Transport</keyword>
<feature type="domain" description="ABC transmembrane type-1" evidence="8">
    <location>
        <begin position="63"/>
        <end position="247"/>
    </location>
</feature>
<comment type="subcellular location">
    <subcellularLocation>
        <location evidence="1 7">Cell membrane</location>
        <topology evidence="1 7">Multi-pass membrane protein</topology>
    </subcellularLocation>
</comment>
<protein>
    <submittedName>
        <fullName evidence="9">ABC transporter permease</fullName>
    </submittedName>
</protein>